<keyword evidence="1" id="KW-0472">Membrane</keyword>
<reference evidence="3" key="1">
    <citation type="journal article" date="2019" name="Int. J. Syst. Evol. Microbiol.">
        <title>The Global Catalogue of Microorganisms (GCM) 10K type strain sequencing project: providing services to taxonomists for standard genome sequencing and annotation.</title>
        <authorList>
            <consortium name="The Broad Institute Genomics Platform"/>
            <consortium name="The Broad Institute Genome Sequencing Center for Infectious Disease"/>
            <person name="Wu L."/>
            <person name="Ma J."/>
        </authorList>
    </citation>
    <scope>NUCLEOTIDE SEQUENCE [LARGE SCALE GENOMIC DNA]</scope>
    <source>
        <strain evidence="3">JCM 17217</strain>
    </source>
</reference>
<protein>
    <submittedName>
        <fullName evidence="2">Uncharacterized protein</fullName>
    </submittedName>
</protein>
<evidence type="ECO:0000313" key="3">
    <source>
        <dbReference type="Proteomes" id="UP001501556"/>
    </source>
</evidence>
<keyword evidence="3" id="KW-1185">Reference proteome</keyword>
<evidence type="ECO:0000256" key="1">
    <source>
        <dbReference type="SAM" id="Phobius"/>
    </source>
</evidence>
<accession>A0ABP7R4P0</accession>
<sequence>MGYLLNLIPKLQQYSDKLDNVALLTRQHWVVIDDETSIKVGYIFRPNGDLLITQGGRVHKAKWEYLGNQSLLVDKGDESYLFKHGFFNEKVLALKVDSTNEYALLVTETEYESGLRTSKDVQRALESFISPGISASARIDGSILEKEPIYINHVLQTEGQEAGGDWSISHALVILALIIVFVGVFLSARN</sequence>
<evidence type="ECO:0000313" key="2">
    <source>
        <dbReference type="EMBL" id="GAA3992378.1"/>
    </source>
</evidence>
<keyword evidence="1" id="KW-1133">Transmembrane helix</keyword>
<dbReference type="RefSeq" id="WP_345127475.1">
    <property type="nucleotide sequence ID" value="NZ_BAABDI010000048.1"/>
</dbReference>
<dbReference type="EMBL" id="BAABDI010000048">
    <property type="protein sequence ID" value="GAA3992378.1"/>
    <property type="molecule type" value="Genomic_DNA"/>
</dbReference>
<gene>
    <name evidence="2" type="ORF">GCM10022407_40980</name>
</gene>
<dbReference type="Proteomes" id="UP001501556">
    <property type="component" value="Unassembled WGS sequence"/>
</dbReference>
<proteinExistence type="predicted"/>
<organism evidence="2 3">
    <name type="scientific">Hymenobacter antarcticus</name>
    <dbReference type="NCBI Taxonomy" id="486270"/>
    <lineage>
        <taxon>Bacteria</taxon>
        <taxon>Pseudomonadati</taxon>
        <taxon>Bacteroidota</taxon>
        <taxon>Cytophagia</taxon>
        <taxon>Cytophagales</taxon>
        <taxon>Hymenobacteraceae</taxon>
        <taxon>Hymenobacter</taxon>
    </lineage>
</organism>
<name>A0ABP7R4P0_9BACT</name>
<feature type="transmembrane region" description="Helical" evidence="1">
    <location>
        <begin position="166"/>
        <end position="188"/>
    </location>
</feature>
<keyword evidence="1" id="KW-0812">Transmembrane</keyword>
<comment type="caution">
    <text evidence="2">The sequence shown here is derived from an EMBL/GenBank/DDBJ whole genome shotgun (WGS) entry which is preliminary data.</text>
</comment>